<comment type="cofactor">
    <cofactor evidence="2">
        <name>Mn(2+)</name>
        <dbReference type="ChEBI" id="CHEBI:29035"/>
    </cofactor>
</comment>
<evidence type="ECO:0000256" key="9">
    <source>
        <dbReference type="ARBA" id="ARBA00007769"/>
    </source>
</evidence>
<comment type="cofactor">
    <cofactor evidence="4">
        <name>K(+)</name>
        <dbReference type="ChEBI" id="CHEBI:29103"/>
    </cofactor>
</comment>
<evidence type="ECO:0000256" key="18">
    <source>
        <dbReference type="ARBA" id="ARBA00048069"/>
    </source>
</evidence>
<reference evidence="24" key="1">
    <citation type="submission" date="2016-10" db="EMBL/GenBank/DDBJ databases">
        <authorList>
            <person name="Varghese N."/>
            <person name="Submissions S."/>
        </authorList>
    </citation>
    <scope>NUCLEOTIDE SEQUENCE [LARGE SCALE GENOMIC DNA]</scope>
    <source>
        <strain evidence="24">CGMCC 1.1761</strain>
    </source>
</reference>
<dbReference type="NCBIfam" id="TIGR02089">
    <property type="entry name" value="TTC"/>
    <property type="match status" value="1"/>
</dbReference>
<keyword evidence="24" id="KW-1185">Reference proteome</keyword>
<evidence type="ECO:0000256" key="16">
    <source>
        <dbReference type="ARBA" id="ARBA00023211"/>
    </source>
</evidence>
<dbReference type="EMBL" id="FMTP01000004">
    <property type="protein sequence ID" value="SCW80594.1"/>
    <property type="molecule type" value="Genomic_DNA"/>
</dbReference>
<dbReference type="SUPFAM" id="SSF53659">
    <property type="entry name" value="Isocitrate/Isopropylmalate dehydrogenase-like"/>
    <property type="match status" value="1"/>
</dbReference>
<dbReference type="GO" id="GO:0046553">
    <property type="term" value="F:D-malate dehydrogenase (decarboxylating) (NAD+) activity"/>
    <property type="evidence" value="ECO:0007669"/>
    <property type="project" value="UniProtKB-EC"/>
</dbReference>
<comment type="catalytic activity">
    <reaction evidence="1">
        <text>(2R,3R)-tartrate + H(+) = (R)-glycerate + CO2</text>
        <dbReference type="Rhea" id="RHEA:13317"/>
        <dbReference type="ChEBI" id="CHEBI:15378"/>
        <dbReference type="ChEBI" id="CHEBI:16526"/>
        <dbReference type="ChEBI" id="CHEBI:16659"/>
        <dbReference type="ChEBI" id="CHEBI:30924"/>
        <dbReference type="EC" id="4.1.1.73"/>
    </reaction>
</comment>
<evidence type="ECO:0000256" key="6">
    <source>
        <dbReference type="ARBA" id="ARBA00004803"/>
    </source>
</evidence>
<comment type="cofactor">
    <cofactor evidence="3">
        <name>Mg(2+)</name>
        <dbReference type="ChEBI" id="CHEBI:18420"/>
    </cofactor>
</comment>
<evidence type="ECO:0000256" key="4">
    <source>
        <dbReference type="ARBA" id="ARBA00001958"/>
    </source>
</evidence>
<dbReference type="InterPro" id="IPR024084">
    <property type="entry name" value="IsoPropMal-DH-like_dom"/>
</dbReference>
<dbReference type="PROSITE" id="PS00470">
    <property type="entry name" value="IDH_IMDH"/>
    <property type="match status" value="1"/>
</dbReference>
<dbReference type="PANTHER" id="PTHR43275:SF1">
    <property type="entry name" value="D-MALATE DEHYDROGENASE [DECARBOXYLATING]"/>
    <property type="match status" value="1"/>
</dbReference>
<dbReference type="GO" id="GO:0000287">
    <property type="term" value="F:magnesium ion binding"/>
    <property type="evidence" value="ECO:0007669"/>
    <property type="project" value="InterPro"/>
</dbReference>
<evidence type="ECO:0000259" key="22">
    <source>
        <dbReference type="SMART" id="SM01329"/>
    </source>
</evidence>
<dbReference type="InterPro" id="IPR050501">
    <property type="entry name" value="ICDH/IPMDH"/>
</dbReference>
<dbReference type="InterPro" id="IPR019818">
    <property type="entry name" value="IsoCit/isopropylmalate_DH_CS"/>
</dbReference>
<keyword evidence="14" id="KW-0560">Oxidoreductase</keyword>
<dbReference type="STRING" id="177413.SAMN05660859_2962"/>
<evidence type="ECO:0000256" key="2">
    <source>
        <dbReference type="ARBA" id="ARBA00001936"/>
    </source>
</evidence>
<dbReference type="Gene3D" id="3.40.718.10">
    <property type="entry name" value="Isopropylmalate Dehydrogenase"/>
    <property type="match status" value="1"/>
</dbReference>
<dbReference type="GO" id="GO:0051287">
    <property type="term" value="F:NAD binding"/>
    <property type="evidence" value="ECO:0007669"/>
    <property type="project" value="InterPro"/>
</dbReference>
<evidence type="ECO:0000256" key="14">
    <source>
        <dbReference type="ARBA" id="ARBA00023002"/>
    </source>
</evidence>
<comment type="catalytic activity">
    <reaction evidence="19">
        <text>(2R,3S)-tartrate + NAD(+) = 2-hydroxy-3-oxosuccinate + NADH + H(+)</text>
        <dbReference type="Rhea" id="RHEA:16457"/>
        <dbReference type="ChEBI" id="CHEBI:15378"/>
        <dbReference type="ChEBI" id="CHEBI:30928"/>
        <dbReference type="ChEBI" id="CHEBI:57540"/>
        <dbReference type="ChEBI" id="CHEBI:57945"/>
        <dbReference type="ChEBI" id="CHEBI:58265"/>
        <dbReference type="EC" id="1.1.1.93"/>
    </reaction>
</comment>
<dbReference type="Pfam" id="PF00180">
    <property type="entry name" value="Iso_dh"/>
    <property type="match status" value="1"/>
</dbReference>
<evidence type="ECO:0000256" key="21">
    <source>
        <dbReference type="ARBA" id="ARBA00049377"/>
    </source>
</evidence>
<dbReference type="GO" id="GO:0050319">
    <property type="term" value="F:tartrate decarboxylase activity"/>
    <property type="evidence" value="ECO:0007669"/>
    <property type="project" value="UniProtKB-EC"/>
</dbReference>
<dbReference type="InterPro" id="IPR011829">
    <property type="entry name" value="TTC_DH"/>
</dbReference>
<evidence type="ECO:0000256" key="7">
    <source>
        <dbReference type="ARBA" id="ARBA00004981"/>
    </source>
</evidence>
<evidence type="ECO:0000256" key="12">
    <source>
        <dbReference type="ARBA" id="ARBA00013144"/>
    </source>
</evidence>
<comment type="function">
    <text evidence="5">Has multiple catalytic activities. Apart from catalyzing the oxidation of (+)-tartrate to oxaloglycolate, also converts meso-tartrate to D-glycerate and catalyzes the oxidative decarboxylation of D-malate to pyruvate.</text>
</comment>
<gene>
    <name evidence="23" type="ORF">SAMN05660859_2962</name>
</gene>
<comment type="catalytic activity">
    <reaction evidence="21">
        <text>tartrate + NAD(+) = 2-hydroxy-3-oxosuccinate + NADH + H(+)</text>
        <dbReference type="Rhea" id="RHEA:18853"/>
        <dbReference type="ChEBI" id="CHEBI:15378"/>
        <dbReference type="ChEBI" id="CHEBI:30929"/>
        <dbReference type="ChEBI" id="CHEBI:57540"/>
        <dbReference type="ChEBI" id="CHEBI:57945"/>
        <dbReference type="ChEBI" id="CHEBI:58265"/>
        <dbReference type="EC" id="1.1.1.93"/>
    </reaction>
</comment>
<comment type="pathway">
    <text evidence="7">Carbohydrate acid metabolism; tartrate degradation; 2-hydroxy-3-oxosuccinate from L-tartrate: step 1/1.</text>
</comment>
<keyword evidence="15" id="KW-0520">NAD</keyword>
<evidence type="ECO:0000256" key="20">
    <source>
        <dbReference type="ARBA" id="ARBA00049301"/>
    </source>
</evidence>
<evidence type="ECO:0000256" key="17">
    <source>
        <dbReference type="ARBA" id="ARBA00030902"/>
    </source>
</evidence>
<dbReference type="SMART" id="SM01329">
    <property type="entry name" value="Iso_dh"/>
    <property type="match status" value="1"/>
</dbReference>
<evidence type="ECO:0000256" key="1">
    <source>
        <dbReference type="ARBA" id="ARBA00001421"/>
    </source>
</evidence>
<accession>A0A1G4TH23</accession>
<evidence type="ECO:0000256" key="5">
    <source>
        <dbReference type="ARBA" id="ARBA00004033"/>
    </source>
</evidence>
<comment type="catalytic activity">
    <reaction evidence="20">
        <text>(R)-malate + NAD(+) = pyruvate + CO2 + NADH</text>
        <dbReference type="Rhea" id="RHEA:18365"/>
        <dbReference type="ChEBI" id="CHEBI:15361"/>
        <dbReference type="ChEBI" id="CHEBI:15588"/>
        <dbReference type="ChEBI" id="CHEBI:16526"/>
        <dbReference type="ChEBI" id="CHEBI:57540"/>
        <dbReference type="ChEBI" id="CHEBI:57945"/>
        <dbReference type="EC" id="1.1.1.83"/>
    </reaction>
</comment>
<dbReference type="GO" id="GO:0009027">
    <property type="term" value="F:tartrate dehydrogenase activity"/>
    <property type="evidence" value="ECO:0007669"/>
    <property type="project" value="UniProtKB-EC"/>
</dbReference>
<evidence type="ECO:0000256" key="10">
    <source>
        <dbReference type="ARBA" id="ARBA00012223"/>
    </source>
</evidence>
<dbReference type="PANTHER" id="PTHR43275">
    <property type="entry name" value="D-MALATE DEHYDROGENASE [DECARBOXYLATING]"/>
    <property type="match status" value="1"/>
</dbReference>
<evidence type="ECO:0000256" key="15">
    <source>
        <dbReference type="ARBA" id="ARBA00023027"/>
    </source>
</evidence>
<dbReference type="Proteomes" id="UP000198889">
    <property type="component" value="Unassembled WGS sequence"/>
</dbReference>
<dbReference type="UniPathway" id="UPA00839">
    <property type="reaction ID" value="UER00800"/>
</dbReference>
<dbReference type="AlphaFoldDB" id="A0A1G4TH23"/>
<evidence type="ECO:0000256" key="3">
    <source>
        <dbReference type="ARBA" id="ARBA00001946"/>
    </source>
</evidence>
<feature type="domain" description="Isopropylmalate dehydrogenase-like" evidence="22">
    <location>
        <begin position="5"/>
        <end position="349"/>
    </location>
</feature>
<sequence>MRRHKIALIPGDGIGSDVINAGREVLDALAASDGGFGFDFESFDWGSDRYRRTGTMMPADGVDTLRGFDAIYFGAVGDPEIPDHITLWELRLAICQGLDQYANVRPSRLLPNITGPLRPELGREIDWVIVRENSEGEYAGAGGRAHRGLPIEVGIDVSVFTRTGIERVCRFACELALSRPRKKLTIVTKSNAQRHGMVLWDEVCKGVIKDFPELDVDWMLVDAMTMRLVLRPGTVDTVLATNLHADVLSDLASALSGSLGIGATANLAPDRSTPSMFEPIHGSGFDLIGKGIANPIGAFWSAVMMLEHLGEVDAAARLMAAIEQVTAEGTALTPDLGGTAGTSDVTAAVIAALQHQSVAEAGTTRRIA</sequence>
<organism evidence="23 24">
    <name type="scientific">Ancylobacter rudongensis</name>
    <dbReference type="NCBI Taxonomy" id="177413"/>
    <lineage>
        <taxon>Bacteria</taxon>
        <taxon>Pseudomonadati</taxon>
        <taxon>Pseudomonadota</taxon>
        <taxon>Alphaproteobacteria</taxon>
        <taxon>Hyphomicrobiales</taxon>
        <taxon>Xanthobacteraceae</taxon>
        <taxon>Ancylobacter</taxon>
    </lineage>
</organism>
<keyword evidence="16" id="KW-0464">Manganese</keyword>
<evidence type="ECO:0000256" key="8">
    <source>
        <dbReference type="ARBA" id="ARBA00005110"/>
    </source>
</evidence>
<name>A0A1G4TH23_9HYPH</name>
<evidence type="ECO:0000313" key="24">
    <source>
        <dbReference type="Proteomes" id="UP000198889"/>
    </source>
</evidence>
<dbReference type="EC" id="1.1.1.93" evidence="12"/>
<proteinExistence type="inferred from homology"/>
<evidence type="ECO:0000256" key="19">
    <source>
        <dbReference type="ARBA" id="ARBA00048855"/>
    </source>
</evidence>
<dbReference type="EC" id="1.1.1.83" evidence="11"/>
<comment type="catalytic activity">
    <reaction evidence="18">
        <text>(2R,3R)-tartrate + NAD(+) = 2-hydroxy-3-oxosuccinate + NADH + H(+)</text>
        <dbReference type="Rhea" id="RHEA:15209"/>
        <dbReference type="ChEBI" id="CHEBI:15378"/>
        <dbReference type="ChEBI" id="CHEBI:30924"/>
        <dbReference type="ChEBI" id="CHEBI:57540"/>
        <dbReference type="ChEBI" id="CHEBI:57945"/>
        <dbReference type="ChEBI" id="CHEBI:58265"/>
        <dbReference type="EC" id="1.1.1.93"/>
    </reaction>
</comment>
<comment type="pathway">
    <text evidence="8">Carbohydrate acid metabolism; tartrate degradation; 2-hydroxy-3-oxosuccinate from meso-tartrate: step 1/1.</text>
</comment>
<comment type="similarity">
    <text evidence="9">Belongs to the isocitrate and isopropylmalate dehydrogenases family.</text>
</comment>
<comment type="pathway">
    <text evidence="6">Carbohydrate acid metabolism; tartrate degradation; D-glycerate from L-tartrate: step 1/1.</text>
</comment>
<evidence type="ECO:0000256" key="13">
    <source>
        <dbReference type="ARBA" id="ARBA00022723"/>
    </source>
</evidence>
<dbReference type="RefSeq" id="WP_091441035.1">
    <property type="nucleotide sequence ID" value="NZ_FMTP01000004.1"/>
</dbReference>
<evidence type="ECO:0000256" key="11">
    <source>
        <dbReference type="ARBA" id="ARBA00013126"/>
    </source>
</evidence>
<protein>
    <recommendedName>
        <fullName evidence="17">D-malate dehydrogenase [decarboxylating]</fullName>
        <ecNumber evidence="11">1.1.1.83</ecNumber>
        <ecNumber evidence="12">1.1.1.93</ecNumber>
        <ecNumber evidence="10">4.1.1.73</ecNumber>
    </recommendedName>
</protein>
<evidence type="ECO:0000313" key="23">
    <source>
        <dbReference type="EMBL" id="SCW80594.1"/>
    </source>
</evidence>
<keyword evidence="13" id="KW-0479">Metal-binding</keyword>
<dbReference type="EC" id="4.1.1.73" evidence="10"/>